<feature type="transmembrane region" description="Helical" evidence="4">
    <location>
        <begin position="221"/>
        <end position="242"/>
    </location>
</feature>
<evidence type="ECO:0000256" key="1">
    <source>
        <dbReference type="ARBA" id="ARBA00000085"/>
    </source>
</evidence>
<keyword evidence="7" id="KW-1185">Reference proteome</keyword>
<evidence type="ECO:0000256" key="3">
    <source>
        <dbReference type="ARBA" id="ARBA00022553"/>
    </source>
</evidence>
<sequence>MFYLIFGLTSALAQVRAQDAPRLPAAGVLLDPAGWTFRPGPDSATGPGWQPLDPTANLHSLPAAKSAGQGWWRYRLPVPAAWVGRPLALALSQTGATEIYLDGQLLSRRGRLLGSPGGEETLYLNHEPVPVQFARAGTVTVLVHWSFGPDNLYYTYSSGLLLQGTPAVRLEVHEAAAAAARYLSDRRTDSFQFAGRAGMLFFAGFVHLMLFLWFRKERGNLYYSGYALPAALGAAVAGIAWISSDHTAVIFGAGVADVTLTTIAAIAGLTTIYSMANQPRGWSYRLLLVLFVTALVLNFVAWWGPIFTIYVFAFGIYIDAVRASLRGRRQHEMGAGAVMAAMFVGATLFMSGTLVTALTPHYVLGNALLNGSYITNPLILSLLLGQRYARTGKELAHKLQEVEELSARTRTQEQEKQHLLASQNDVLEHQVAERTAEVVGQRNRAETALAELRVTQTQLIQKEKMASLGELTAGIAHEIQNPLNFVNNFAEVSTELMEELNEEQQKPARDAALEAELLVDVQQNLMKISQHGQRAASIVRGMLEHSRTSTGERQPTNLNDLCDEYLRLAFHGLRAKDKSFNSTLTTAFDAPPTPVAVVPQDLGRVLLNLFSNAFYAVHERQKQEGASYRPQLWVSTQRTADAYIIRVRDNGTGISPDVLVKVFQPFFTTKPTGQGTGLGLSLSYDIITQGHGGTLSVTSEKGQGAEFVVRLPV</sequence>
<accession>A0A1G1T9K3</accession>
<reference evidence="6 7" key="1">
    <citation type="submission" date="2016-08" db="EMBL/GenBank/DDBJ databases">
        <title>Hymenobacter coccineus sp. nov., Hymenobacter lapidarius sp. nov. and Hymenobacter glacialis sp. nov., isolated from Antarctic soil.</title>
        <authorList>
            <person name="Sedlacek I."/>
            <person name="Kralova S."/>
            <person name="Kyrova K."/>
            <person name="Maslanova I."/>
            <person name="Stankova E."/>
            <person name="Vrbovska V."/>
            <person name="Nemec M."/>
            <person name="Bartak M."/>
            <person name="Svec P."/>
            <person name="Busse H.-J."/>
            <person name="Pantucek R."/>
        </authorList>
    </citation>
    <scope>NUCLEOTIDE SEQUENCE [LARGE SCALE GENOMIC DNA]</scope>
    <source>
        <strain evidence="6 7">CCM 8648</strain>
    </source>
</reference>
<feature type="transmembrane region" description="Helical" evidence="4">
    <location>
        <begin position="248"/>
        <end position="270"/>
    </location>
</feature>
<dbReference type="SUPFAM" id="SSF47384">
    <property type="entry name" value="Homodimeric domain of signal transducing histidine kinase"/>
    <property type="match status" value="1"/>
</dbReference>
<dbReference type="Gene3D" id="3.30.565.10">
    <property type="entry name" value="Histidine kinase-like ATPase, C-terminal domain"/>
    <property type="match status" value="1"/>
</dbReference>
<feature type="transmembrane region" description="Helical" evidence="4">
    <location>
        <begin position="364"/>
        <end position="384"/>
    </location>
</feature>
<keyword evidence="4" id="KW-0812">Transmembrane</keyword>
<evidence type="ECO:0000259" key="5">
    <source>
        <dbReference type="PROSITE" id="PS50109"/>
    </source>
</evidence>
<dbReference type="EMBL" id="MDZC01000036">
    <property type="protein sequence ID" value="OGX87539.1"/>
    <property type="molecule type" value="Genomic_DNA"/>
</dbReference>
<dbReference type="PROSITE" id="PS50109">
    <property type="entry name" value="HIS_KIN"/>
    <property type="match status" value="1"/>
</dbReference>
<dbReference type="STRING" id="1908236.BEN48_11155"/>
<dbReference type="InterPro" id="IPR004358">
    <property type="entry name" value="Sig_transdc_His_kin-like_C"/>
</dbReference>
<evidence type="ECO:0000256" key="2">
    <source>
        <dbReference type="ARBA" id="ARBA00012438"/>
    </source>
</evidence>
<evidence type="ECO:0000256" key="4">
    <source>
        <dbReference type="SAM" id="Phobius"/>
    </source>
</evidence>
<dbReference type="InterPro" id="IPR036890">
    <property type="entry name" value="HATPase_C_sf"/>
</dbReference>
<organism evidence="6 7">
    <name type="scientific">Hymenobacter glacialis</name>
    <dbReference type="NCBI Taxonomy" id="1908236"/>
    <lineage>
        <taxon>Bacteria</taxon>
        <taxon>Pseudomonadati</taxon>
        <taxon>Bacteroidota</taxon>
        <taxon>Cytophagia</taxon>
        <taxon>Cytophagales</taxon>
        <taxon>Hymenobacteraceae</taxon>
        <taxon>Hymenobacter</taxon>
    </lineage>
</organism>
<name>A0A1G1T9K3_9BACT</name>
<dbReference type="SMART" id="SM00388">
    <property type="entry name" value="HisKA"/>
    <property type="match status" value="1"/>
</dbReference>
<feature type="domain" description="Histidine kinase" evidence="5">
    <location>
        <begin position="474"/>
        <end position="713"/>
    </location>
</feature>
<dbReference type="PANTHER" id="PTHR43065:SF42">
    <property type="entry name" value="TWO-COMPONENT SENSOR PPRA"/>
    <property type="match status" value="1"/>
</dbReference>
<feature type="transmembrane region" description="Helical" evidence="4">
    <location>
        <begin position="307"/>
        <end position="325"/>
    </location>
</feature>
<dbReference type="Pfam" id="PF00512">
    <property type="entry name" value="HisKA"/>
    <property type="match status" value="1"/>
</dbReference>
<dbReference type="SUPFAM" id="SSF55874">
    <property type="entry name" value="ATPase domain of HSP90 chaperone/DNA topoisomerase II/histidine kinase"/>
    <property type="match status" value="1"/>
</dbReference>
<dbReference type="SMART" id="SM00387">
    <property type="entry name" value="HATPase_c"/>
    <property type="match status" value="1"/>
</dbReference>
<gene>
    <name evidence="6" type="ORF">BEN48_11155</name>
</gene>
<dbReference type="PRINTS" id="PR00344">
    <property type="entry name" value="BCTRLSENSOR"/>
</dbReference>
<comment type="caution">
    <text evidence="6">The sequence shown here is derived from an EMBL/GenBank/DDBJ whole genome shotgun (WGS) entry which is preliminary data.</text>
</comment>
<evidence type="ECO:0000313" key="7">
    <source>
        <dbReference type="Proteomes" id="UP000177791"/>
    </source>
</evidence>
<evidence type="ECO:0000313" key="6">
    <source>
        <dbReference type="EMBL" id="OGX87539.1"/>
    </source>
</evidence>
<dbReference type="Pfam" id="PF02518">
    <property type="entry name" value="HATPase_c"/>
    <property type="match status" value="1"/>
</dbReference>
<dbReference type="InterPro" id="IPR005467">
    <property type="entry name" value="His_kinase_dom"/>
</dbReference>
<feature type="transmembrane region" description="Helical" evidence="4">
    <location>
        <begin position="337"/>
        <end position="358"/>
    </location>
</feature>
<protein>
    <recommendedName>
        <fullName evidence="2">histidine kinase</fullName>
        <ecNumber evidence="2">2.7.13.3</ecNumber>
    </recommendedName>
</protein>
<dbReference type="InterPro" id="IPR003594">
    <property type="entry name" value="HATPase_dom"/>
</dbReference>
<dbReference type="AlphaFoldDB" id="A0A1G1T9K3"/>
<dbReference type="Gene3D" id="1.10.287.130">
    <property type="match status" value="1"/>
</dbReference>
<dbReference type="InterPro" id="IPR036097">
    <property type="entry name" value="HisK_dim/P_sf"/>
</dbReference>
<dbReference type="GO" id="GO:0000155">
    <property type="term" value="F:phosphorelay sensor kinase activity"/>
    <property type="evidence" value="ECO:0007669"/>
    <property type="project" value="InterPro"/>
</dbReference>
<keyword evidence="3" id="KW-0597">Phosphoprotein</keyword>
<dbReference type="Proteomes" id="UP000177791">
    <property type="component" value="Unassembled WGS sequence"/>
</dbReference>
<dbReference type="CDD" id="cd00082">
    <property type="entry name" value="HisKA"/>
    <property type="match status" value="1"/>
</dbReference>
<keyword evidence="4" id="KW-1133">Transmembrane helix</keyword>
<keyword evidence="4" id="KW-0472">Membrane</keyword>
<proteinExistence type="predicted"/>
<dbReference type="PANTHER" id="PTHR43065">
    <property type="entry name" value="SENSOR HISTIDINE KINASE"/>
    <property type="match status" value="1"/>
</dbReference>
<feature type="transmembrane region" description="Helical" evidence="4">
    <location>
        <begin position="193"/>
        <end position="214"/>
    </location>
</feature>
<dbReference type="InterPro" id="IPR003661">
    <property type="entry name" value="HisK_dim/P_dom"/>
</dbReference>
<comment type="catalytic activity">
    <reaction evidence="1">
        <text>ATP + protein L-histidine = ADP + protein N-phospho-L-histidine.</text>
        <dbReference type="EC" id="2.7.13.3"/>
    </reaction>
</comment>
<dbReference type="EC" id="2.7.13.3" evidence="2"/>